<keyword evidence="5" id="KW-1185">Reference proteome</keyword>
<dbReference type="GO" id="GO:0009313">
    <property type="term" value="P:oligosaccharide catabolic process"/>
    <property type="evidence" value="ECO:0007669"/>
    <property type="project" value="TreeGrafter"/>
</dbReference>
<gene>
    <name evidence="3" type="primary">malL</name>
    <name evidence="4" type="synonym">malL_1</name>
    <name evidence="4" type="ORF">NCTC949_00335</name>
    <name evidence="3" type="ORF">UL82_01775</name>
</gene>
<dbReference type="KEGG" id="cku:UL82_01775"/>
<keyword evidence="3" id="KW-0326">Glycosidase</keyword>
<keyword evidence="3" id="KW-0378">Hydrolase</keyword>
<dbReference type="OrthoDB" id="9043248at2"/>
<feature type="domain" description="Glycosyl hydrolase family 13 catalytic" evidence="2">
    <location>
        <begin position="19"/>
        <end position="429"/>
    </location>
</feature>
<reference evidence="4 6" key="2">
    <citation type="submission" date="2018-12" db="EMBL/GenBank/DDBJ databases">
        <authorList>
            <consortium name="Pathogen Informatics"/>
        </authorList>
    </citation>
    <scope>NUCLEOTIDE SEQUENCE [LARGE SCALE GENOMIC DNA]</scope>
    <source>
        <strain evidence="4 6">NCTC949</strain>
    </source>
</reference>
<dbReference type="HOGENOM" id="CLU_006462_2_3_11"/>
<dbReference type="Pfam" id="PF00128">
    <property type="entry name" value="Alpha-amylase"/>
    <property type="match status" value="1"/>
</dbReference>
<proteinExistence type="inferred from homology"/>
<dbReference type="EMBL" id="CP011312">
    <property type="protein sequence ID" value="AKE40583.1"/>
    <property type="molecule type" value="Genomic_DNA"/>
</dbReference>
<dbReference type="EC" id="3.2.1.1" evidence="3"/>
<evidence type="ECO:0000256" key="1">
    <source>
        <dbReference type="ARBA" id="ARBA00008061"/>
    </source>
</evidence>
<dbReference type="InterPro" id="IPR017853">
    <property type="entry name" value="GH"/>
</dbReference>
<dbReference type="STRING" id="35755.UL82_01775"/>
<dbReference type="EMBL" id="LR134377">
    <property type="protein sequence ID" value="VEH04914.1"/>
    <property type="molecule type" value="Genomic_DNA"/>
</dbReference>
<dbReference type="Gene3D" id="3.90.400.10">
    <property type="entry name" value="Oligo-1,6-glucosidase, Domain 2"/>
    <property type="match status" value="1"/>
</dbReference>
<dbReference type="Proteomes" id="UP000033457">
    <property type="component" value="Chromosome"/>
</dbReference>
<sequence length="501" mass="57362">MFDRRYDCPPWLEKAVFYEIYPQSFCDTNDDGIGDIPGIISKLDYLHDLGITALWLNPLFDSPFKDAGYDVRDYLTVASRYGTNDDLEQLFQAAHQRGIKVLLDLVPGHTSEEHVWFQRSAELTTNEFSDRYIWTSSAFEGSQDERMPFISGESPRNAAYVLNFFKCQPALNFGFAHPTKPWHDHPTAAGPTANKHAIAEVMRYWLSRGADGFRVDMADSLVKNDPEKTETIKVWQDIFALVRPDFPEAAFVSEWGRPWQAFAAGFDMDFQLDWRFGDFHNGYNQLARDTDTTLLRENDISFFNSDSATSAQGFIDDYSWLYSQTSTQGYISLISCNHDTPRLAPRLNLAERSLFFFFLLTMPGVPFIYYGDEIGMRYLEVPTIEGGYARTGSRGNMWPTPPNALMPVDKHFQAEEELRTLVRQLIALRKDTQELTDYHNFRFETIDSPKVLRYYRGDLLVVINVGHTAVEIPSGTVLFALGKYDHNTLDQLSACIIKENS</sequence>
<dbReference type="AlphaFoldDB" id="A0A0F6R0Q0"/>
<comment type="similarity">
    <text evidence="1">Belongs to the glycosyl hydrolase 13 family.</text>
</comment>
<dbReference type="InterPro" id="IPR006047">
    <property type="entry name" value="GH13_cat_dom"/>
</dbReference>
<dbReference type="InterPro" id="IPR045857">
    <property type="entry name" value="O16G_dom_2"/>
</dbReference>
<dbReference type="PANTHER" id="PTHR10357:SF179">
    <property type="entry name" value="NEUTRAL AND BASIC AMINO ACID TRANSPORT PROTEIN RBAT"/>
    <property type="match status" value="1"/>
</dbReference>
<dbReference type="PANTHER" id="PTHR10357">
    <property type="entry name" value="ALPHA-AMYLASE FAMILY MEMBER"/>
    <property type="match status" value="1"/>
</dbReference>
<dbReference type="GO" id="GO:0004556">
    <property type="term" value="F:alpha-amylase activity"/>
    <property type="evidence" value="ECO:0007669"/>
    <property type="project" value="UniProtKB-EC"/>
</dbReference>
<evidence type="ECO:0000313" key="5">
    <source>
        <dbReference type="Proteomes" id="UP000033457"/>
    </source>
</evidence>
<dbReference type="GO" id="GO:0016853">
    <property type="term" value="F:isomerase activity"/>
    <property type="evidence" value="ECO:0007669"/>
    <property type="project" value="UniProtKB-KW"/>
</dbReference>
<dbReference type="RefSeq" id="WP_046438688.1">
    <property type="nucleotide sequence ID" value="NZ_CP011312.1"/>
</dbReference>
<dbReference type="EC" id="3.2.1.10" evidence="4"/>
<protein>
    <submittedName>
        <fullName evidence="3">Glycosidase</fullName>
        <ecNumber evidence="3">3.2.1.1</ecNumber>
    </submittedName>
    <submittedName>
        <fullName evidence="4">Oligo-1,6-glucosidase 1</fullName>
        <ecNumber evidence="4">3.2.1.10</ecNumber>
    </submittedName>
</protein>
<organism evidence="3 5">
    <name type="scientific">Corynebacterium kutscheri</name>
    <dbReference type="NCBI Taxonomy" id="35755"/>
    <lineage>
        <taxon>Bacteria</taxon>
        <taxon>Bacillati</taxon>
        <taxon>Actinomycetota</taxon>
        <taxon>Actinomycetes</taxon>
        <taxon>Mycobacteriales</taxon>
        <taxon>Corynebacteriaceae</taxon>
        <taxon>Corynebacterium</taxon>
    </lineage>
</organism>
<evidence type="ECO:0000313" key="4">
    <source>
        <dbReference type="EMBL" id="VEH04914.1"/>
    </source>
</evidence>
<dbReference type="Gene3D" id="3.20.20.80">
    <property type="entry name" value="Glycosidases"/>
    <property type="match status" value="1"/>
</dbReference>
<dbReference type="Proteomes" id="UP000271380">
    <property type="component" value="Chromosome"/>
</dbReference>
<evidence type="ECO:0000313" key="6">
    <source>
        <dbReference type="Proteomes" id="UP000271380"/>
    </source>
</evidence>
<dbReference type="SUPFAM" id="SSF51445">
    <property type="entry name" value="(Trans)glycosidases"/>
    <property type="match status" value="1"/>
</dbReference>
<accession>A0A0F6R0Q0</accession>
<evidence type="ECO:0000259" key="2">
    <source>
        <dbReference type="SMART" id="SM00642"/>
    </source>
</evidence>
<reference evidence="3 5" key="1">
    <citation type="journal article" date="2015" name="Genome Announc.">
        <title>Complete Genome Sequence of Corynebacterium kutscheri DSM 20755, a Corynebacterial Type Strain with Remarkably Low G+C Content of Chromosomal DNA.</title>
        <authorList>
            <person name="Ruckert C."/>
            <person name="Albersmeier A."/>
            <person name="Winkler A."/>
            <person name="Tauch A."/>
        </authorList>
    </citation>
    <scope>NUCLEOTIDE SEQUENCE [LARGE SCALE GENOMIC DNA]</scope>
    <source>
        <strain evidence="3 5">DSM 20755</strain>
    </source>
</reference>
<name>A0A0F6R0Q0_9CORY</name>
<dbReference type="GO" id="GO:0004574">
    <property type="term" value="F:oligo-1,6-glucosidase activity"/>
    <property type="evidence" value="ECO:0007669"/>
    <property type="project" value="UniProtKB-EC"/>
</dbReference>
<evidence type="ECO:0000313" key="3">
    <source>
        <dbReference type="EMBL" id="AKE40583.1"/>
    </source>
</evidence>
<dbReference type="SMART" id="SM00642">
    <property type="entry name" value="Aamy"/>
    <property type="match status" value="1"/>
</dbReference>